<reference evidence="10 11" key="1">
    <citation type="submission" date="2023-09" db="EMBL/GenBank/DDBJ databases">
        <authorList>
            <person name="Page C.A."/>
            <person name="Perez-Diaz I.M."/>
        </authorList>
    </citation>
    <scope>NUCLEOTIDE SEQUENCE [LARGE SCALE GENOMIC DNA]</scope>
    <source>
        <strain evidence="10 11">Ll15</strain>
    </source>
</reference>
<dbReference type="PANTHER" id="PTHR47245">
    <property type="entry name" value="PEPTIDYLPROLYL ISOMERASE"/>
    <property type="match status" value="1"/>
</dbReference>
<evidence type="ECO:0000256" key="4">
    <source>
        <dbReference type="ARBA" id="ARBA00023110"/>
    </source>
</evidence>
<protein>
    <recommendedName>
        <fullName evidence="2">peptidylprolyl isomerase</fullName>
        <ecNumber evidence="2">5.2.1.8</ecNumber>
    </recommendedName>
</protein>
<dbReference type="InterPro" id="IPR027304">
    <property type="entry name" value="Trigger_fact/SurA_dom_sf"/>
</dbReference>
<feature type="region of interest" description="Disordered" evidence="7">
    <location>
        <begin position="1"/>
        <end position="23"/>
    </location>
</feature>
<evidence type="ECO:0000259" key="9">
    <source>
        <dbReference type="PROSITE" id="PS50198"/>
    </source>
</evidence>
<dbReference type="GO" id="GO:0016853">
    <property type="term" value="F:isomerase activity"/>
    <property type="evidence" value="ECO:0007669"/>
    <property type="project" value="UniProtKB-KW"/>
</dbReference>
<keyword evidence="5 6" id="KW-0413">Isomerase</keyword>
<keyword evidence="8" id="KW-1133">Transmembrane helix</keyword>
<keyword evidence="11" id="KW-1185">Reference proteome</keyword>
<dbReference type="PROSITE" id="PS01096">
    <property type="entry name" value="PPIC_PPIASE_1"/>
    <property type="match status" value="1"/>
</dbReference>
<evidence type="ECO:0000313" key="11">
    <source>
        <dbReference type="Proteomes" id="UP001322664"/>
    </source>
</evidence>
<keyword evidence="4 6" id="KW-0697">Rotamase</keyword>
<dbReference type="PANTHER" id="PTHR47245:SF1">
    <property type="entry name" value="FOLDASE PROTEIN PRSA"/>
    <property type="match status" value="1"/>
</dbReference>
<dbReference type="EMBL" id="CP137624">
    <property type="protein sequence ID" value="WPK12914.1"/>
    <property type="molecule type" value="Genomic_DNA"/>
</dbReference>
<keyword evidence="8" id="KW-0812">Transmembrane</keyword>
<evidence type="ECO:0000256" key="7">
    <source>
        <dbReference type="SAM" id="MobiDB-lite"/>
    </source>
</evidence>
<dbReference type="Gene3D" id="3.10.50.40">
    <property type="match status" value="1"/>
</dbReference>
<dbReference type="SUPFAM" id="SSF54534">
    <property type="entry name" value="FKBP-like"/>
    <property type="match status" value="1"/>
</dbReference>
<evidence type="ECO:0000256" key="6">
    <source>
        <dbReference type="PROSITE-ProRule" id="PRU00278"/>
    </source>
</evidence>
<dbReference type="EC" id="5.2.1.8" evidence="2"/>
<dbReference type="SUPFAM" id="SSF109998">
    <property type="entry name" value="Triger factor/SurA peptide-binding domain-like"/>
    <property type="match status" value="1"/>
</dbReference>
<dbReference type="InterPro" id="IPR046357">
    <property type="entry name" value="PPIase_dom_sf"/>
</dbReference>
<accession>A0ABZ0RZV7</accession>
<dbReference type="RefSeq" id="WP_293929586.1">
    <property type="nucleotide sequence ID" value="NZ_CP137624.1"/>
</dbReference>
<keyword evidence="8" id="KW-0472">Membrane</keyword>
<dbReference type="PROSITE" id="PS50198">
    <property type="entry name" value="PPIC_PPIASE_2"/>
    <property type="match status" value="1"/>
</dbReference>
<feature type="domain" description="PpiC" evidence="9">
    <location>
        <begin position="177"/>
        <end position="270"/>
    </location>
</feature>
<evidence type="ECO:0000256" key="1">
    <source>
        <dbReference type="ARBA" id="ARBA00000971"/>
    </source>
</evidence>
<evidence type="ECO:0000256" key="2">
    <source>
        <dbReference type="ARBA" id="ARBA00013194"/>
    </source>
</evidence>
<name>A0ABZ0RZV7_9BACI</name>
<organism evidence="10 11">
    <name type="scientific">Lysinibacillus louembei</name>
    <dbReference type="NCBI Taxonomy" id="1470088"/>
    <lineage>
        <taxon>Bacteria</taxon>
        <taxon>Bacillati</taxon>
        <taxon>Bacillota</taxon>
        <taxon>Bacilli</taxon>
        <taxon>Bacillales</taxon>
        <taxon>Bacillaceae</taxon>
        <taxon>Lysinibacillus</taxon>
    </lineage>
</organism>
<evidence type="ECO:0000256" key="3">
    <source>
        <dbReference type="ARBA" id="ARBA00022729"/>
    </source>
</evidence>
<dbReference type="Pfam" id="PF13145">
    <property type="entry name" value="Rotamase_2"/>
    <property type="match status" value="1"/>
</dbReference>
<proteinExistence type="predicted"/>
<dbReference type="Proteomes" id="UP001322664">
    <property type="component" value="Chromosome"/>
</dbReference>
<dbReference type="Gene3D" id="1.10.4030.10">
    <property type="entry name" value="Porin chaperone SurA, peptide-binding domain"/>
    <property type="match status" value="1"/>
</dbReference>
<gene>
    <name evidence="10" type="ORF">R6U77_04275</name>
</gene>
<comment type="catalytic activity">
    <reaction evidence="1">
        <text>[protein]-peptidylproline (omega=180) = [protein]-peptidylproline (omega=0)</text>
        <dbReference type="Rhea" id="RHEA:16237"/>
        <dbReference type="Rhea" id="RHEA-COMP:10747"/>
        <dbReference type="Rhea" id="RHEA-COMP:10748"/>
        <dbReference type="ChEBI" id="CHEBI:83833"/>
        <dbReference type="ChEBI" id="CHEBI:83834"/>
        <dbReference type="EC" id="5.2.1.8"/>
    </reaction>
</comment>
<evidence type="ECO:0000313" key="10">
    <source>
        <dbReference type="EMBL" id="WPK12914.1"/>
    </source>
</evidence>
<feature type="compositionally biased region" description="Polar residues" evidence="7">
    <location>
        <begin position="1"/>
        <end position="20"/>
    </location>
</feature>
<dbReference type="Pfam" id="PF13623">
    <property type="entry name" value="SurA_N_2"/>
    <property type="match status" value="1"/>
</dbReference>
<dbReference type="InterPro" id="IPR000297">
    <property type="entry name" value="PPIase_PpiC"/>
</dbReference>
<evidence type="ECO:0000256" key="5">
    <source>
        <dbReference type="ARBA" id="ARBA00023235"/>
    </source>
</evidence>
<sequence>MRSTRNIRTTPTQPTKTPLSQRRLKTKPALTVLAILLAGNLFWFIMWLLPSKDKSNNDEIVATIDGDEITRQQWLAKMESMYGKETLQGLVNEAVMEKAAKEHKIDVSDKEIDLELALMRSAQDTTDRTFQSLSDKELRQKVRTQLILEKVLAKDIVISDEAVETFYQDNQSLYNIPTSYRTSMIVADSKENIESILQELKNGSEFSVLARERSIDTPSASLGGDIGFIMEQQANIDSAILKAVAKLEKGATSEAVVLSDGRYAILHVSEIKEGQSFTFEDVAEHIKRVLAVEQLSASVVPEIFWADYEVNWFYGDAK</sequence>
<keyword evidence="3" id="KW-0732">Signal</keyword>
<dbReference type="InterPro" id="IPR050245">
    <property type="entry name" value="PrsA_foldase"/>
</dbReference>
<dbReference type="InterPro" id="IPR023058">
    <property type="entry name" value="PPIase_PpiC_CS"/>
</dbReference>
<evidence type="ECO:0000256" key="8">
    <source>
        <dbReference type="SAM" id="Phobius"/>
    </source>
</evidence>
<feature type="transmembrane region" description="Helical" evidence="8">
    <location>
        <begin position="29"/>
        <end position="49"/>
    </location>
</feature>